<evidence type="ECO:0000313" key="2">
    <source>
        <dbReference type="EMBL" id="SDP76623.1"/>
    </source>
</evidence>
<protein>
    <recommendedName>
        <fullName evidence="1">DUF4372 domain-containing protein</fullName>
    </recommendedName>
</protein>
<sequence>MAHSTTILNQIASFFSRYDFEKLAHKHHCGQKFRSFNRWSQFLAMTIAQLTSRKSLRDLVGNIQVQKKRMYHQGDNQTGRFDTCR</sequence>
<organism evidence="2 3">
    <name type="scientific">Desulforhopalus singaporensis</name>
    <dbReference type="NCBI Taxonomy" id="91360"/>
    <lineage>
        <taxon>Bacteria</taxon>
        <taxon>Pseudomonadati</taxon>
        <taxon>Thermodesulfobacteriota</taxon>
        <taxon>Desulfobulbia</taxon>
        <taxon>Desulfobulbales</taxon>
        <taxon>Desulfocapsaceae</taxon>
        <taxon>Desulforhopalus</taxon>
    </lineage>
</organism>
<dbReference type="OrthoDB" id="5411425at2"/>
<evidence type="ECO:0000313" key="3">
    <source>
        <dbReference type="Proteomes" id="UP000199073"/>
    </source>
</evidence>
<keyword evidence="3" id="KW-1185">Reference proteome</keyword>
<dbReference type="STRING" id="91360.SAMN05660330_04009"/>
<dbReference type="RefSeq" id="WP_092225900.1">
    <property type="nucleotide sequence ID" value="NZ_FNJI01000047.1"/>
</dbReference>
<dbReference type="Proteomes" id="UP000199073">
    <property type="component" value="Unassembled WGS sequence"/>
</dbReference>
<dbReference type="AlphaFoldDB" id="A0A1H0VE59"/>
<gene>
    <name evidence="2" type="ORF">SAMN05660330_04009</name>
</gene>
<dbReference type="InterPro" id="IPR025399">
    <property type="entry name" value="DUF4372"/>
</dbReference>
<evidence type="ECO:0000259" key="1">
    <source>
        <dbReference type="Pfam" id="PF14294"/>
    </source>
</evidence>
<dbReference type="EMBL" id="FNJI01000047">
    <property type="protein sequence ID" value="SDP76623.1"/>
    <property type="molecule type" value="Genomic_DNA"/>
</dbReference>
<dbReference type="Pfam" id="PF14294">
    <property type="entry name" value="DUF4372"/>
    <property type="match status" value="1"/>
</dbReference>
<proteinExistence type="predicted"/>
<feature type="domain" description="DUF4372" evidence="1">
    <location>
        <begin position="3"/>
        <end position="74"/>
    </location>
</feature>
<reference evidence="2 3" key="1">
    <citation type="submission" date="2016-10" db="EMBL/GenBank/DDBJ databases">
        <authorList>
            <person name="de Groot N.N."/>
        </authorList>
    </citation>
    <scope>NUCLEOTIDE SEQUENCE [LARGE SCALE GENOMIC DNA]</scope>
    <source>
        <strain evidence="2 3">DSM 12130</strain>
    </source>
</reference>
<accession>A0A1H0VE59</accession>
<name>A0A1H0VE59_9BACT</name>